<gene>
    <name evidence="1" type="ORF">ABC974_07175</name>
</gene>
<accession>A0ABU9Y0T9</accession>
<protein>
    <recommendedName>
        <fullName evidence="3">HNH endonuclease</fullName>
    </recommendedName>
</protein>
<comment type="caution">
    <text evidence="1">The sequence shown here is derived from an EMBL/GenBank/DDBJ whole genome shotgun (WGS) entry which is preliminary data.</text>
</comment>
<evidence type="ECO:0000313" key="1">
    <source>
        <dbReference type="EMBL" id="MEN2789399.1"/>
    </source>
</evidence>
<evidence type="ECO:0000313" key="2">
    <source>
        <dbReference type="Proteomes" id="UP001419910"/>
    </source>
</evidence>
<dbReference type="Proteomes" id="UP001419910">
    <property type="component" value="Unassembled WGS sequence"/>
</dbReference>
<evidence type="ECO:0008006" key="3">
    <source>
        <dbReference type="Google" id="ProtNLM"/>
    </source>
</evidence>
<dbReference type="RefSeq" id="WP_343887301.1">
    <property type="nucleotide sequence ID" value="NZ_BAAAEH010000002.1"/>
</dbReference>
<reference evidence="1 2" key="1">
    <citation type="submission" date="2024-05" db="EMBL/GenBank/DDBJ databases">
        <authorList>
            <person name="Liu Q."/>
            <person name="Xin Y.-H."/>
        </authorList>
    </citation>
    <scope>NUCLEOTIDE SEQUENCE [LARGE SCALE GENOMIC DNA]</scope>
    <source>
        <strain evidence="1 2">CGMCC 1.10181</strain>
    </source>
</reference>
<name>A0ABU9Y0T9_9SPHN</name>
<proteinExistence type="predicted"/>
<keyword evidence="2" id="KW-1185">Reference proteome</keyword>
<dbReference type="EMBL" id="JBDIME010000004">
    <property type="protein sequence ID" value="MEN2789399.1"/>
    <property type="molecule type" value="Genomic_DNA"/>
</dbReference>
<organism evidence="1 2">
    <name type="scientific">Sphingomonas oligophenolica</name>
    <dbReference type="NCBI Taxonomy" id="301154"/>
    <lineage>
        <taxon>Bacteria</taxon>
        <taxon>Pseudomonadati</taxon>
        <taxon>Pseudomonadota</taxon>
        <taxon>Alphaproteobacteria</taxon>
        <taxon>Sphingomonadales</taxon>
        <taxon>Sphingomonadaceae</taxon>
        <taxon>Sphingomonas</taxon>
    </lineage>
</organism>
<sequence length="268" mass="29659">MSAKSNRLATLKAAHPTCYFCATAPSATEDHVPSRECFRDRIAPEGFAFGACKRCNNSAGQWEQAVALTLLLADHSDALPSGKQFEKLVTGVANNNPELMPKILKGPKAARHHFRAKGLWLSPGTTFAETTILELPAEMRAAFKLFARRLTCAIFYKEVGYPLPLDWIMAVAWSPWSEPATHKAADVSNNLFPEYVLTGRRNTNIGEQFRYRWGFHPEGNLFGFAAQFSKAYLIFGCAVAPSLHKGEDGWEPHSSDFPTGRNVSPLNN</sequence>